<keyword evidence="6" id="KW-0689">Ribosomal protein</keyword>
<evidence type="ECO:0000256" key="1">
    <source>
        <dbReference type="ARBA" id="ARBA00022679"/>
    </source>
</evidence>
<name>A0A495BFZ8_VOGIN</name>
<evidence type="ECO:0000313" key="5">
    <source>
        <dbReference type="EMBL" id="MDC7689514.1"/>
    </source>
</evidence>
<keyword evidence="6" id="KW-0687">Ribonucleoprotein</keyword>
<reference evidence="6 7" key="1">
    <citation type="submission" date="2018-10" db="EMBL/GenBank/DDBJ databases">
        <title>Genomic Encyclopedia of Type Strains, Phase IV (KMG-IV): sequencing the most valuable type-strain genomes for metagenomic binning, comparative biology and taxonomic classification.</title>
        <authorList>
            <person name="Goeker M."/>
        </authorList>
    </citation>
    <scope>NUCLEOTIDE SEQUENCE [LARGE SCALE GENOMIC DNA]</scope>
    <source>
        <strain evidence="6 7">DSM 3303</strain>
    </source>
</reference>
<feature type="domain" description="N-acetyltransferase" evidence="4">
    <location>
        <begin position="29"/>
        <end position="175"/>
    </location>
</feature>
<evidence type="ECO:0000256" key="3">
    <source>
        <dbReference type="ARBA" id="ARBA00038502"/>
    </source>
</evidence>
<dbReference type="PANTHER" id="PTHR43792">
    <property type="entry name" value="GNAT FAMILY, PUTATIVE (AFU_ORTHOLOGUE AFUA_3G00765)-RELATED-RELATED"/>
    <property type="match status" value="1"/>
</dbReference>
<evidence type="ECO:0000313" key="6">
    <source>
        <dbReference type="EMBL" id="RKQ60032.1"/>
    </source>
</evidence>
<sequence>MPTTQPSLSTARLHLLPAESAWARAMLDYQVRNREHFAPWDPTPGGMFYTELFWAMRMRQREMDWKESRGALFLVMPEKEAGRVIGTVSLSNISRGVFQGCHLGYNIDHAHQGQGLMREAVEAVIAFAFGTLKLHRVQANYQPENERSAALLKRLGFQIEGHARDYLFLNGAWRDHVLTALINRNYDHTPLQA</sequence>
<dbReference type="AlphaFoldDB" id="A0A495BFZ8"/>
<dbReference type="InterPro" id="IPR051531">
    <property type="entry name" value="N-acetyltransferase"/>
</dbReference>
<evidence type="ECO:0000259" key="4">
    <source>
        <dbReference type="PROSITE" id="PS51186"/>
    </source>
</evidence>
<dbReference type="Proteomes" id="UP001221566">
    <property type="component" value="Unassembled WGS sequence"/>
</dbReference>
<dbReference type="GO" id="GO:0005840">
    <property type="term" value="C:ribosome"/>
    <property type="evidence" value="ECO:0007669"/>
    <property type="project" value="UniProtKB-KW"/>
</dbReference>
<organism evidence="6 7">
    <name type="scientific">Vogesella indigofera</name>
    <name type="common">Pseudomonas indigofera</name>
    <dbReference type="NCBI Taxonomy" id="45465"/>
    <lineage>
        <taxon>Bacteria</taxon>
        <taxon>Pseudomonadati</taxon>
        <taxon>Pseudomonadota</taxon>
        <taxon>Betaproteobacteria</taxon>
        <taxon>Neisseriales</taxon>
        <taxon>Chromobacteriaceae</taxon>
        <taxon>Vogesella</taxon>
    </lineage>
</organism>
<keyword evidence="1 6" id="KW-0808">Transferase</keyword>
<comment type="caution">
    <text evidence="6">The sequence shown here is derived from an EMBL/GenBank/DDBJ whole genome shotgun (WGS) entry which is preliminary data.</text>
</comment>
<dbReference type="SUPFAM" id="SSF55729">
    <property type="entry name" value="Acyl-CoA N-acyltransferases (Nat)"/>
    <property type="match status" value="1"/>
</dbReference>
<dbReference type="RefSeq" id="WP_047966636.1">
    <property type="nucleotide sequence ID" value="NZ_JAQQKY010000001.1"/>
</dbReference>
<reference evidence="5 8" key="2">
    <citation type="submission" date="2023-01" db="EMBL/GenBank/DDBJ databases">
        <title>Novel species of the genus Vogesella isolated from rivers.</title>
        <authorList>
            <person name="Lu H."/>
        </authorList>
    </citation>
    <scope>NUCLEOTIDE SEQUENCE [LARGE SCALE GENOMIC DNA]</scope>
    <source>
        <strain evidence="5 8">SH7W</strain>
    </source>
</reference>
<gene>
    <name evidence="6" type="ORF">C8E02_1376</name>
    <name evidence="5" type="ORF">PQU93_01740</name>
</gene>
<dbReference type="InterPro" id="IPR016181">
    <property type="entry name" value="Acyl_CoA_acyltransferase"/>
</dbReference>
<evidence type="ECO:0000313" key="7">
    <source>
        <dbReference type="Proteomes" id="UP000279384"/>
    </source>
</evidence>
<protein>
    <submittedName>
        <fullName evidence="5">GNAT family N-acetyltransferase</fullName>
        <ecNumber evidence="5">2.3.1.-</ecNumber>
    </submittedName>
    <submittedName>
        <fullName evidence="6">[SSU ribosomal protein S5P]-alanine acetyltransferase</fullName>
    </submittedName>
</protein>
<keyword evidence="8" id="KW-1185">Reference proteome</keyword>
<comment type="similarity">
    <text evidence="3">Belongs to the acetyltransferase family. RimJ subfamily.</text>
</comment>
<proteinExistence type="inferred from homology"/>
<evidence type="ECO:0000256" key="2">
    <source>
        <dbReference type="ARBA" id="ARBA00023315"/>
    </source>
</evidence>
<dbReference type="Pfam" id="PF13302">
    <property type="entry name" value="Acetyltransf_3"/>
    <property type="match status" value="1"/>
</dbReference>
<dbReference type="EMBL" id="JAQQKY010000001">
    <property type="protein sequence ID" value="MDC7689514.1"/>
    <property type="molecule type" value="Genomic_DNA"/>
</dbReference>
<evidence type="ECO:0000313" key="8">
    <source>
        <dbReference type="Proteomes" id="UP001221566"/>
    </source>
</evidence>
<dbReference type="GO" id="GO:0008999">
    <property type="term" value="F:protein-N-terminal-alanine acetyltransferase activity"/>
    <property type="evidence" value="ECO:0007669"/>
    <property type="project" value="TreeGrafter"/>
</dbReference>
<dbReference type="EC" id="2.3.1.-" evidence="5"/>
<dbReference type="Gene3D" id="3.40.630.30">
    <property type="match status" value="1"/>
</dbReference>
<dbReference type="PROSITE" id="PS51186">
    <property type="entry name" value="GNAT"/>
    <property type="match status" value="1"/>
</dbReference>
<dbReference type="Proteomes" id="UP000279384">
    <property type="component" value="Unassembled WGS sequence"/>
</dbReference>
<dbReference type="PANTHER" id="PTHR43792:SF8">
    <property type="entry name" value="[RIBOSOMAL PROTEIN US5]-ALANINE N-ACETYLTRANSFERASE"/>
    <property type="match status" value="1"/>
</dbReference>
<keyword evidence="2 5" id="KW-0012">Acyltransferase</keyword>
<dbReference type="EMBL" id="RBID01000013">
    <property type="protein sequence ID" value="RKQ60032.1"/>
    <property type="molecule type" value="Genomic_DNA"/>
</dbReference>
<accession>A0A495BFZ8</accession>
<dbReference type="GO" id="GO:0005737">
    <property type="term" value="C:cytoplasm"/>
    <property type="evidence" value="ECO:0007669"/>
    <property type="project" value="TreeGrafter"/>
</dbReference>
<dbReference type="InterPro" id="IPR000182">
    <property type="entry name" value="GNAT_dom"/>
</dbReference>